<dbReference type="InterPro" id="IPR036513">
    <property type="entry name" value="STAS_dom_sf"/>
</dbReference>
<evidence type="ECO:0000313" key="3">
    <source>
        <dbReference type="Proteomes" id="UP000255417"/>
    </source>
</evidence>
<evidence type="ECO:0000259" key="1">
    <source>
        <dbReference type="Pfam" id="PF13466"/>
    </source>
</evidence>
<sequence>MKSTQSINWYIKQEVDYIQVDLSGSLTRDTLFPLWEQRHSFLSTELCNTIHWNLSDIDVIDSAGLALLVELLHLYHTKNNRLINLPQSVSDLAILFGLEDWLISFKL</sequence>
<accession>A0A379CB59</accession>
<dbReference type="InterPro" id="IPR058548">
    <property type="entry name" value="MlaB-like_STAS"/>
</dbReference>
<dbReference type="PANTHER" id="PTHR35849">
    <property type="entry name" value="BLR2341 PROTEIN"/>
    <property type="match status" value="1"/>
</dbReference>
<dbReference type="AlphaFoldDB" id="A0A379CB59"/>
<keyword evidence="3" id="KW-1185">Reference proteome</keyword>
<evidence type="ECO:0000313" key="2">
    <source>
        <dbReference type="EMBL" id="SUB59368.1"/>
    </source>
</evidence>
<reference evidence="2 3" key="1">
    <citation type="submission" date="2018-06" db="EMBL/GenBank/DDBJ databases">
        <authorList>
            <consortium name="Pathogen Informatics"/>
            <person name="Doyle S."/>
        </authorList>
    </citation>
    <scope>NUCLEOTIDE SEQUENCE [LARGE SCALE GENOMIC DNA]</scope>
    <source>
        <strain evidence="2 3">NCTC12872</strain>
    </source>
</reference>
<dbReference type="PANTHER" id="PTHR35849:SF1">
    <property type="entry name" value="INTERMEMBRANE PHOSPHOLIPID TRANSPORT SYSTEM BINDING PROTEIN MLAB"/>
    <property type="match status" value="1"/>
</dbReference>
<proteinExistence type="predicted"/>
<dbReference type="RefSeq" id="WP_115315850.1">
    <property type="nucleotide sequence ID" value="NZ_LWIF01000001.1"/>
</dbReference>
<dbReference type="Gene3D" id="3.30.750.24">
    <property type="entry name" value="STAS domain"/>
    <property type="match status" value="1"/>
</dbReference>
<protein>
    <submittedName>
        <fullName evidence="2">Predicted NTP binding protein (Contains STAS domain)</fullName>
    </submittedName>
</protein>
<gene>
    <name evidence="2" type="ORF">NCTC12872_01352</name>
</gene>
<organism evidence="2 3">
    <name type="scientific">Phocoenobacter uteri</name>
    <dbReference type="NCBI Taxonomy" id="146806"/>
    <lineage>
        <taxon>Bacteria</taxon>
        <taxon>Pseudomonadati</taxon>
        <taxon>Pseudomonadota</taxon>
        <taxon>Gammaproteobacteria</taxon>
        <taxon>Pasteurellales</taxon>
        <taxon>Pasteurellaceae</taxon>
        <taxon>Phocoenobacter</taxon>
    </lineage>
</organism>
<dbReference type="SUPFAM" id="SSF52091">
    <property type="entry name" value="SpoIIaa-like"/>
    <property type="match status" value="1"/>
</dbReference>
<dbReference type="OrthoDB" id="5687860at2"/>
<dbReference type="Pfam" id="PF13466">
    <property type="entry name" value="STAS_2"/>
    <property type="match status" value="1"/>
</dbReference>
<dbReference type="Proteomes" id="UP000255417">
    <property type="component" value="Unassembled WGS sequence"/>
</dbReference>
<name>A0A379CB59_9PAST</name>
<feature type="domain" description="MlaB-like STAS" evidence="1">
    <location>
        <begin position="20"/>
        <end position="99"/>
    </location>
</feature>
<dbReference type="InterPro" id="IPR052746">
    <property type="entry name" value="MlaB_ABC_Transporter"/>
</dbReference>
<dbReference type="EMBL" id="UGTA01000001">
    <property type="protein sequence ID" value="SUB59368.1"/>
    <property type="molecule type" value="Genomic_DNA"/>
</dbReference>